<keyword evidence="1" id="KW-1133">Transmembrane helix</keyword>
<dbReference type="Pfam" id="PF11658">
    <property type="entry name" value="CBP_BcsG"/>
    <property type="match status" value="1"/>
</dbReference>
<comment type="caution">
    <text evidence="2">The sequence shown here is derived from an EMBL/GenBank/DDBJ whole genome shotgun (WGS) entry which is preliminary data.</text>
</comment>
<dbReference type="EMBL" id="JAAWWK010000003">
    <property type="protein sequence ID" value="NKI17834.1"/>
    <property type="molecule type" value="Genomic_DNA"/>
</dbReference>
<name>A0ABX1GF47_9GAMM</name>
<feature type="transmembrane region" description="Helical" evidence="1">
    <location>
        <begin position="20"/>
        <end position="38"/>
    </location>
</feature>
<sequence>MKATAPLPSPDSTLRLPELAAWNFYFLAKLALYFAGVIDFHLLENLAFAAFLLLPLPLALARLLRQVIAIVIGLWLLHYDSHMPPLSRLFAQMEQLSTFEADYLLELVLRFLPVNVVMTMLVGIVAYLIANRIFRMTPVVLVAMLSILVFRPADTNNSAVATAPQTVARATNTPTDLSDAGLNERLDQFFSSEKNRQVAFPNIANNQADFDIIFLSVCSLSWDDMEVVNRLNHPLMSEFDILFEQFNSATSYSGPALLRLTRASCGQPAHQDLYEDVDPSCLLFEQLESHEFESALLMNHDGKFDSFLERTRQYGRIDAELFPLRGFERAQKAFDGTPIFRDRDVLEQWWKTRLNNPAGKVAAIYNTPSLHDGNRIIGEEALFGNKSYARRLDILFSDLGQFFKTLEASGRNVVVVMIPEHGASLRGDSTQISGMREIPTPSITHIPVGVKIIGPNIRRAGDPVRVGQASSFQALGQIVANILEFKLFNNQQYRAEDLTLNLPETDPVSQNDGSTVMQIGGKAYLSLDGETWTPYQ</sequence>
<reference evidence="2 3" key="1">
    <citation type="submission" date="2020-04" db="EMBL/GenBank/DDBJ databases">
        <authorList>
            <person name="Yoon J."/>
        </authorList>
    </citation>
    <scope>NUCLEOTIDE SEQUENCE [LARGE SCALE GENOMIC DNA]</scope>
    <source>
        <strain evidence="2 3">KMU-166</strain>
    </source>
</reference>
<accession>A0ABX1GF47</accession>
<dbReference type="Gene3D" id="3.40.720.10">
    <property type="entry name" value="Alkaline Phosphatase, subunit A"/>
    <property type="match status" value="1"/>
</dbReference>
<keyword evidence="3" id="KW-1185">Reference proteome</keyword>
<dbReference type="EC" id="2.7.8.-" evidence="2"/>
<organism evidence="2 3">
    <name type="scientific">Spongiibacter thalassae</name>
    <dbReference type="NCBI Taxonomy" id="2721624"/>
    <lineage>
        <taxon>Bacteria</taxon>
        <taxon>Pseudomonadati</taxon>
        <taxon>Pseudomonadota</taxon>
        <taxon>Gammaproteobacteria</taxon>
        <taxon>Cellvibrionales</taxon>
        <taxon>Spongiibacteraceae</taxon>
        <taxon>Spongiibacter</taxon>
    </lineage>
</organism>
<keyword evidence="1" id="KW-0472">Membrane</keyword>
<proteinExistence type="predicted"/>
<dbReference type="GO" id="GO:0016740">
    <property type="term" value="F:transferase activity"/>
    <property type="evidence" value="ECO:0007669"/>
    <property type="project" value="UniProtKB-KW"/>
</dbReference>
<keyword evidence="2" id="KW-0808">Transferase</keyword>
<dbReference type="RefSeq" id="WP_168450372.1">
    <property type="nucleotide sequence ID" value="NZ_JAAWWK010000003.1"/>
</dbReference>
<dbReference type="NCBIfam" id="TIGR03368">
    <property type="entry name" value="cellulose_yhjU"/>
    <property type="match status" value="1"/>
</dbReference>
<evidence type="ECO:0000313" key="3">
    <source>
        <dbReference type="Proteomes" id="UP000765845"/>
    </source>
</evidence>
<feature type="transmembrane region" description="Helical" evidence="1">
    <location>
        <begin position="107"/>
        <end position="129"/>
    </location>
</feature>
<dbReference type="InterPro" id="IPR017850">
    <property type="entry name" value="Alkaline_phosphatase_core_sf"/>
</dbReference>
<evidence type="ECO:0000313" key="2">
    <source>
        <dbReference type="EMBL" id="NKI17834.1"/>
    </source>
</evidence>
<dbReference type="InterPro" id="IPR017744">
    <property type="entry name" value="BcsG"/>
</dbReference>
<keyword evidence="1" id="KW-0812">Transmembrane</keyword>
<dbReference type="Proteomes" id="UP000765845">
    <property type="component" value="Unassembled WGS sequence"/>
</dbReference>
<feature type="transmembrane region" description="Helical" evidence="1">
    <location>
        <begin position="50"/>
        <end position="77"/>
    </location>
</feature>
<gene>
    <name evidence="2" type="primary">bcsG</name>
    <name evidence="2" type="ORF">HCU74_10405</name>
</gene>
<protein>
    <submittedName>
        <fullName evidence="2">Cellulose biosynthesis protein BcsG</fullName>
        <ecNumber evidence="2">2.7.8.-</ecNumber>
    </submittedName>
</protein>
<evidence type="ECO:0000256" key="1">
    <source>
        <dbReference type="SAM" id="Phobius"/>
    </source>
</evidence>